<reference evidence="1" key="1">
    <citation type="submission" date="2021-06" db="EMBL/GenBank/DDBJ databases">
        <authorList>
            <person name="Ellington A.J."/>
            <person name="Bryan N.C."/>
            <person name="Christner B.C."/>
            <person name="Reisch C.R."/>
        </authorList>
    </citation>
    <scope>NUCLEOTIDE SEQUENCE</scope>
    <source>
        <strain evidence="1">L6-1</strain>
    </source>
</reference>
<sequence length="267" mass="26865">MTLAPAPTRARTRPAAFAWLSMLLGGGSVALALVEPQHEGVSTGFVASTIGVTAIVVGTHAVRLARWGSPTVRAFGRGGALLGGIGSALMAYAVLAFGLSTTGIVLPPLSLAIEHTERTLTLPEAERQPAAVEADAPAAVAGEGGPAEVGQSTAEAPPAAVTVPAAPLPPLTAAEERSALMQTVGTLSFVLRQRFEAGPFPPALVVESAPQHRITLADGSPLVALPPGAQVTYSVSADAASWSVSVVGAQFGATATYDSRTGVVEAH</sequence>
<evidence type="ECO:0000313" key="2">
    <source>
        <dbReference type="Proteomes" id="UP000681794"/>
    </source>
</evidence>
<dbReference type="Proteomes" id="UP000681794">
    <property type="component" value="Chromosome"/>
</dbReference>
<dbReference type="EMBL" id="CP076544">
    <property type="protein sequence ID" value="QWS34894.1"/>
    <property type="molecule type" value="Genomic_DNA"/>
</dbReference>
<proteinExistence type="predicted"/>
<name>A0ACD1E7U9_9MICO</name>
<evidence type="ECO:0000313" key="1">
    <source>
        <dbReference type="EMBL" id="QWS34894.1"/>
    </source>
</evidence>
<protein>
    <submittedName>
        <fullName evidence="1">Uncharacterized protein</fullName>
    </submittedName>
</protein>
<accession>A0ACD1E7U9</accession>
<keyword evidence="2" id="KW-1185">Reference proteome</keyword>
<gene>
    <name evidence="1" type="ORF">KM842_07155</name>
</gene>
<organism evidence="1 2">
    <name type="scientific">Curtobacterium aetherium</name>
    <dbReference type="NCBI Taxonomy" id="2841594"/>
    <lineage>
        <taxon>Bacteria</taxon>
        <taxon>Bacillati</taxon>
        <taxon>Actinomycetota</taxon>
        <taxon>Actinomycetes</taxon>
        <taxon>Micrococcales</taxon>
        <taxon>Microbacteriaceae</taxon>
        <taxon>Curtobacterium</taxon>
    </lineage>
</organism>